<reference evidence="9 10" key="1">
    <citation type="submission" date="2020-05" db="EMBL/GenBank/DDBJ databases">
        <title>Comparative genomic analysis of denitrifying bacteria from Halomonas genus.</title>
        <authorList>
            <person name="Wang L."/>
            <person name="Shao Z."/>
        </authorList>
    </citation>
    <scope>NUCLEOTIDE SEQUENCE [LARGE SCALE GENOMIC DNA]</scope>
    <source>
        <strain evidence="9 10">A4</strain>
    </source>
</reference>
<dbReference type="NCBIfam" id="TIGR00093">
    <property type="entry name" value="pseudouridine synthase"/>
    <property type="match status" value="1"/>
</dbReference>
<comment type="catalytic activity">
    <reaction evidence="4">
        <text>uridine(2604) in 23S rRNA = pseudouridine(2604) in 23S rRNA</text>
        <dbReference type="Rhea" id="RHEA:38875"/>
        <dbReference type="Rhea" id="RHEA-COMP:10093"/>
        <dbReference type="Rhea" id="RHEA-COMP:10094"/>
        <dbReference type="ChEBI" id="CHEBI:65314"/>
        <dbReference type="ChEBI" id="CHEBI:65315"/>
        <dbReference type="EC" id="5.4.99.21"/>
    </reaction>
</comment>
<dbReference type="InterPro" id="IPR002942">
    <property type="entry name" value="S4_RNA-bd"/>
</dbReference>
<dbReference type="SUPFAM" id="SSF55174">
    <property type="entry name" value="Alpha-L RNA-binding motif"/>
    <property type="match status" value="1"/>
</dbReference>
<dbReference type="Pfam" id="PF00849">
    <property type="entry name" value="PseudoU_synth_2"/>
    <property type="match status" value="1"/>
</dbReference>
<dbReference type="NCBIfam" id="NF007784">
    <property type="entry name" value="PRK10475.1"/>
    <property type="match status" value="1"/>
</dbReference>
<dbReference type="InterPro" id="IPR006145">
    <property type="entry name" value="PsdUridine_synth_RsuA/RluA"/>
</dbReference>
<feature type="region of interest" description="Disordered" evidence="7">
    <location>
        <begin position="235"/>
        <end position="368"/>
    </location>
</feature>
<accession>A0ABS9P650</accession>
<dbReference type="SMART" id="SM00363">
    <property type="entry name" value="S4"/>
    <property type="match status" value="1"/>
</dbReference>
<dbReference type="Gene3D" id="3.30.70.580">
    <property type="entry name" value="Pseudouridine synthase I, catalytic domain, N-terminal subdomain"/>
    <property type="match status" value="1"/>
</dbReference>
<dbReference type="InterPro" id="IPR000748">
    <property type="entry name" value="PsdUridine_synth_RsuA/RluB/E/F"/>
</dbReference>
<name>A0ABS9P650_9GAMM</name>
<dbReference type="InterPro" id="IPR042092">
    <property type="entry name" value="PsdUridine_s_RsuA/RluB/E/F_cat"/>
</dbReference>
<dbReference type="RefSeq" id="WP_238976351.1">
    <property type="nucleotide sequence ID" value="NZ_JABFUC010000003.1"/>
</dbReference>
<feature type="compositionally biased region" description="Low complexity" evidence="7">
    <location>
        <begin position="322"/>
        <end position="336"/>
    </location>
</feature>
<evidence type="ECO:0000256" key="2">
    <source>
        <dbReference type="ARBA" id="ARBA00023235"/>
    </source>
</evidence>
<dbReference type="InterPro" id="IPR020103">
    <property type="entry name" value="PsdUridine_synth_cat_dom_sf"/>
</dbReference>
<dbReference type="Proteomes" id="UP000814385">
    <property type="component" value="Unassembled WGS sequence"/>
</dbReference>
<dbReference type="PROSITE" id="PS50889">
    <property type="entry name" value="S4"/>
    <property type="match status" value="1"/>
</dbReference>
<dbReference type="SUPFAM" id="SSF55120">
    <property type="entry name" value="Pseudouridine synthase"/>
    <property type="match status" value="1"/>
</dbReference>
<sequence length="368" mass="39316">MARKPSTRINKYISESGLCSRREADRYVEQGNVQLNGRRATTGDQVYPGDVVKVNGQLIEPQEAEDLVCIALNKPVGIVSTTEPSEKANIVDFVKHGVRIFPIGRLDKDSQGLIFLTNNGDLVNKILRASNNHEKEYRVTVDKPITDDFIAGMAAGVPILGQVTKRCRVVKESTFDFSITLVQGLNRQIRRMCEVFGYEVTRLERIRIMNVTLKGLALGDWRDLTPSEVETLIALTEDSSAEAQETRRPGAGKRAAGKRRSTARGAAPRSAKMSSGAGRSTSGKKAAGGKQVAAKPAGAKPSPKQRAAKPSVKKTGKGAAKGGHAQAAGKQTAKGARGQRQAGPSQKPGGRSAKPGKPGRGRGSKSGR</sequence>
<comment type="catalytic activity">
    <reaction evidence="3">
        <text>uridine(35) in tRNA(Tyr) = pseudouridine(35) in tRNA(Tyr)</text>
        <dbReference type="Rhea" id="RHEA:60556"/>
        <dbReference type="Rhea" id="RHEA-COMP:15607"/>
        <dbReference type="Rhea" id="RHEA-COMP:15608"/>
        <dbReference type="ChEBI" id="CHEBI:65314"/>
        <dbReference type="ChEBI" id="CHEBI:65315"/>
    </reaction>
</comment>
<dbReference type="Pfam" id="PF01479">
    <property type="entry name" value="S4"/>
    <property type="match status" value="1"/>
</dbReference>
<comment type="similarity">
    <text evidence="1 6">Belongs to the pseudouridine synthase RsuA family.</text>
</comment>
<dbReference type="EMBL" id="JABFUC010000003">
    <property type="protein sequence ID" value="MCG6657244.1"/>
    <property type="molecule type" value="Genomic_DNA"/>
</dbReference>
<feature type="compositionally biased region" description="Low complexity" evidence="7">
    <location>
        <begin position="347"/>
        <end position="356"/>
    </location>
</feature>
<evidence type="ECO:0000313" key="9">
    <source>
        <dbReference type="EMBL" id="MCG6657244.1"/>
    </source>
</evidence>
<evidence type="ECO:0000313" key="10">
    <source>
        <dbReference type="Proteomes" id="UP000814385"/>
    </source>
</evidence>
<organism evidence="9 10">
    <name type="scientific">Billgrantia campisalis</name>
    <dbReference type="NCBI Taxonomy" id="74661"/>
    <lineage>
        <taxon>Bacteria</taxon>
        <taxon>Pseudomonadati</taxon>
        <taxon>Pseudomonadota</taxon>
        <taxon>Gammaproteobacteria</taxon>
        <taxon>Oceanospirillales</taxon>
        <taxon>Halomonadaceae</taxon>
        <taxon>Billgrantia</taxon>
    </lineage>
</organism>
<dbReference type="PROSITE" id="PS01149">
    <property type="entry name" value="PSI_RSU"/>
    <property type="match status" value="1"/>
</dbReference>
<evidence type="ECO:0000256" key="5">
    <source>
        <dbReference type="PROSITE-ProRule" id="PRU00182"/>
    </source>
</evidence>
<dbReference type="GO" id="GO:0160138">
    <property type="term" value="F:23S rRNA pseudouridine(2604) synthase activity"/>
    <property type="evidence" value="ECO:0007669"/>
    <property type="project" value="UniProtKB-EC"/>
</dbReference>
<feature type="domain" description="RNA-binding S4" evidence="8">
    <location>
        <begin position="7"/>
        <end position="63"/>
    </location>
</feature>
<evidence type="ECO:0000256" key="6">
    <source>
        <dbReference type="RuleBase" id="RU003887"/>
    </source>
</evidence>
<keyword evidence="2 6" id="KW-0413">Isomerase</keyword>
<dbReference type="CDD" id="cd00165">
    <property type="entry name" value="S4"/>
    <property type="match status" value="1"/>
</dbReference>
<evidence type="ECO:0000256" key="7">
    <source>
        <dbReference type="SAM" id="MobiDB-lite"/>
    </source>
</evidence>
<dbReference type="EC" id="5.4.99.-" evidence="6"/>
<dbReference type="Gene3D" id="3.10.290.10">
    <property type="entry name" value="RNA-binding S4 domain"/>
    <property type="match status" value="1"/>
</dbReference>
<feature type="compositionally biased region" description="Low complexity" evidence="7">
    <location>
        <begin position="283"/>
        <end position="304"/>
    </location>
</feature>
<dbReference type="InterPro" id="IPR020094">
    <property type="entry name" value="TruA/RsuA/RluB/E/F_N"/>
</dbReference>
<feature type="compositionally biased region" description="Basic residues" evidence="7">
    <location>
        <begin position="357"/>
        <end position="368"/>
    </location>
</feature>
<proteinExistence type="inferred from homology"/>
<evidence type="ECO:0000256" key="3">
    <source>
        <dbReference type="ARBA" id="ARBA00036390"/>
    </source>
</evidence>
<dbReference type="InterPro" id="IPR018496">
    <property type="entry name" value="PsdUridine_synth_RsuA/RluB_CS"/>
</dbReference>
<dbReference type="InterPro" id="IPR036986">
    <property type="entry name" value="S4_RNA-bd_sf"/>
</dbReference>
<protein>
    <recommendedName>
        <fullName evidence="6">Pseudouridine synthase</fullName>
        <ecNumber evidence="6">5.4.99.-</ecNumber>
    </recommendedName>
</protein>
<evidence type="ECO:0000256" key="4">
    <source>
        <dbReference type="ARBA" id="ARBA00036535"/>
    </source>
</evidence>
<dbReference type="Gene3D" id="3.30.70.1560">
    <property type="entry name" value="Alpha-L RNA-binding motif"/>
    <property type="match status" value="1"/>
</dbReference>
<dbReference type="PANTHER" id="PTHR47683:SF2">
    <property type="entry name" value="RNA-BINDING S4 DOMAIN-CONTAINING PROTEIN"/>
    <property type="match status" value="1"/>
</dbReference>
<dbReference type="CDD" id="cd02554">
    <property type="entry name" value="PseudoU_synth_RluF"/>
    <property type="match status" value="1"/>
</dbReference>
<dbReference type="InterPro" id="IPR050343">
    <property type="entry name" value="RsuA_PseudoU_synthase"/>
</dbReference>
<comment type="caution">
    <text evidence="9">The sequence shown here is derived from an EMBL/GenBank/DDBJ whole genome shotgun (WGS) entry which is preliminary data.</text>
</comment>
<keyword evidence="5" id="KW-0694">RNA-binding</keyword>
<evidence type="ECO:0000256" key="1">
    <source>
        <dbReference type="ARBA" id="ARBA00008348"/>
    </source>
</evidence>
<dbReference type="PANTHER" id="PTHR47683">
    <property type="entry name" value="PSEUDOURIDINE SYNTHASE FAMILY PROTEIN-RELATED"/>
    <property type="match status" value="1"/>
</dbReference>
<keyword evidence="10" id="KW-1185">Reference proteome</keyword>
<gene>
    <name evidence="9" type="primary">rluF</name>
    <name evidence="9" type="ORF">HOP52_05575</name>
</gene>
<evidence type="ECO:0000259" key="8">
    <source>
        <dbReference type="SMART" id="SM00363"/>
    </source>
</evidence>